<feature type="domain" description="Myb/SANT-like" evidence="1">
    <location>
        <begin position="130"/>
        <end position="224"/>
    </location>
</feature>
<evidence type="ECO:0000313" key="2">
    <source>
        <dbReference type="EMBL" id="KAK4597151.1"/>
    </source>
</evidence>
<dbReference type="Proteomes" id="UP001324115">
    <property type="component" value="Unassembled WGS sequence"/>
</dbReference>
<dbReference type="InterPro" id="IPR024752">
    <property type="entry name" value="Myb/SANT-like_dom"/>
</dbReference>
<gene>
    <name evidence="2" type="ORF">RGQ29_014943</name>
</gene>
<evidence type="ECO:0000259" key="1">
    <source>
        <dbReference type="Pfam" id="PF12776"/>
    </source>
</evidence>
<protein>
    <recommendedName>
        <fullName evidence="1">Myb/SANT-like domain-containing protein</fullName>
    </recommendedName>
</protein>
<feature type="domain" description="Myb/SANT-like" evidence="1">
    <location>
        <begin position="368"/>
        <end position="448"/>
    </location>
</feature>
<feature type="domain" description="Myb/SANT-like" evidence="1">
    <location>
        <begin position="3"/>
        <end position="93"/>
    </location>
</feature>
<sequence length="477" mass="56688">MDRKKNCFIELLQDQALRGNKIGHGFVAEAWIEMVRLFNAKFGSHHDKDGLRNRYKHLRGQYNDIKVLLDQSGFSWDETEDMVTAEDYVWDSYTKIQHFNMQCRSYSEEPDLRIGEDIQCYANSGCLTTNWTPSMDCYLIDVMLEEVHKGKKIDYTFNNKAWIDMFMLFKERFSLQHDKDFLKIRYRSLEKQYFDLKNLLEQRRFSWDETQQMVIAFDDVWDAYVKEHPDAKPYFMPMPNYNDLCLIYGNPASAEWCNQAHQDLGCNGFGARLNNSYHQRTDWTPSMDRYFIDLMLEQVHYGSMMIHAEDDVWDAYVKVHPDARTYRNRTLPNVNDLFLIYGNDNIEQGQNYSGHSMDAKDYELGVNIEQLHRGNKIGRTYNAQAWTWMNASFSKKFGFPCDKDVLEDWYWSLRKKYTDITDILNHNDFAWDGIHQTMTTDDDVWEAYIKVLFFLICNVARIKGYLLLFPLVITKEH</sequence>
<dbReference type="PANTHER" id="PTHR46929:SF28">
    <property type="entry name" value="MYB_SANT-LIKE DNA-BINDING DOMAIN PROTEIN"/>
    <property type="match status" value="1"/>
</dbReference>
<dbReference type="PANTHER" id="PTHR46929">
    <property type="entry name" value="EXPRESSED PROTEIN"/>
    <property type="match status" value="1"/>
</dbReference>
<proteinExistence type="predicted"/>
<organism evidence="2 3">
    <name type="scientific">Quercus rubra</name>
    <name type="common">Northern red oak</name>
    <name type="synonym">Quercus borealis</name>
    <dbReference type="NCBI Taxonomy" id="3512"/>
    <lineage>
        <taxon>Eukaryota</taxon>
        <taxon>Viridiplantae</taxon>
        <taxon>Streptophyta</taxon>
        <taxon>Embryophyta</taxon>
        <taxon>Tracheophyta</taxon>
        <taxon>Spermatophyta</taxon>
        <taxon>Magnoliopsida</taxon>
        <taxon>eudicotyledons</taxon>
        <taxon>Gunneridae</taxon>
        <taxon>Pentapetalae</taxon>
        <taxon>rosids</taxon>
        <taxon>fabids</taxon>
        <taxon>Fagales</taxon>
        <taxon>Fagaceae</taxon>
        <taxon>Quercus</taxon>
    </lineage>
</organism>
<name>A0AAN7FTS2_QUERU</name>
<keyword evidence="3" id="KW-1185">Reference proteome</keyword>
<comment type="caution">
    <text evidence="2">The sequence shown here is derived from an EMBL/GenBank/DDBJ whole genome shotgun (WGS) entry which is preliminary data.</text>
</comment>
<accession>A0AAN7FTS2</accession>
<dbReference type="AlphaFoldDB" id="A0AAN7FTS2"/>
<dbReference type="Pfam" id="PF12776">
    <property type="entry name" value="Myb_DNA-bind_3"/>
    <property type="match status" value="3"/>
</dbReference>
<evidence type="ECO:0000313" key="3">
    <source>
        <dbReference type="Proteomes" id="UP001324115"/>
    </source>
</evidence>
<dbReference type="EMBL" id="JAXUIC010000003">
    <property type="protein sequence ID" value="KAK4597151.1"/>
    <property type="molecule type" value="Genomic_DNA"/>
</dbReference>
<reference evidence="2 3" key="1">
    <citation type="journal article" date="2023" name="G3 (Bethesda)">
        <title>A haplotype-resolved chromosome-scale genome for Quercus rubra L. provides insights into the genetics of adaptive traits for red oak species.</title>
        <authorList>
            <person name="Kapoor B."/>
            <person name="Jenkins J."/>
            <person name="Schmutz J."/>
            <person name="Zhebentyayeva T."/>
            <person name="Kuelheim C."/>
            <person name="Coggeshall M."/>
            <person name="Heim C."/>
            <person name="Lasky J.R."/>
            <person name="Leites L."/>
            <person name="Islam-Faridi N."/>
            <person name="Romero-Severson J."/>
            <person name="DeLeo V.L."/>
            <person name="Lucas S.M."/>
            <person name="Lazic D."/>
            <person name="Gailing O."/>
            <person name="Carlson J."/>
            <person name="Staton M."/>
        </authorList>
    </citation>
    <scope>NUCLEOTIDE SEQUENCE [LARGE SCALE GENOMIC DNA]</scope>
    <source>
        <strain evidence="2">Pseudo-F2</strain>
    </source>
</reference>